<dbReference type="Proteomes" id="UP000887458">
    <property type="component" value="Unassembled WGS sequence"/>
</dbReference>
<sequence length="109" mass="13315">MKRRTETMDFRHYRPNFEKCYNDHHQQTIMSSKLCSKQNFSHKSITKCLLIILFTATITLIEAVIEERVRILNKRCRHYEYLKNEEDIYEINIAIFEKLVPSYEDHHQH</sequence>
<protein>
    <submittedName>
        <fullName evidence="2">Uncharacterized protein</fullName>
    </submittedName>
</protein>
<gene>
    <name evidence="2" type="ORF">DERP_002132</name>
</gene>
<dbReference type="EMBL" id="NJHN03000037">
    <property type="protein sequence ID" value="KAH9421842.1"/>
    <property type="molecule type" value="Genomic_DNA"/>
</dbReference>
<keyword evidence="3" id="KW-1185">Reference proteome</keyword>
<comment type="caution">
    <text evidence="2">The sequence shown here is derived from an EMBL/GenBank/DDBJ whole genome shotgun (WGS) entry which is preliminary data.</text>
</comment>
<proteinExistence type="predicted"/>
<feature type="transmembrane region" description="Helical" evidence="1">
    <location>
        <begin position="44"/>
        <end position="65"/>
    </location>
</feature>
<keyword evidence="1" id="KW-0812">Transmembrane</keyword>
<evidence type="ECO:0000313" key="2">
    <source>
        <dbReference type="EMBL" id="KAH9421842.1"/>
    </source>
</evidence>
<accession>A0ABQ8JHC7</accession>
<evidence type="ECO:0000313" key="3">
    <source>
        <dbReference type="Proteomes" id="UP000887458"/>
    </source>
</evidence>
<reference evidence="2 3" key="2">
    <citation type="journal article" date="2022" name="Mol. Biol. Evol.">
        <title>Comparative Genomics Reveals Insights into the Divergent Evolution of Astigmatic Mites and Household Pest Adaptations.</title>
        <authorList>
            <person name="Xiong Q."/>
            <person name="Wan A.T."/>
            <person name="Liu X."/>
            <person name="Fung C.S."/>
            <person name="Xiao X."/>
            <person name="Malainual N."/>
            <person name="Hou J."/>
            <person name="Wang L."/>
            <person name="Wang M."/>
            <person name="Yang K.Y."/>
            <person name="Cui Y."/>
            <person name="Leung E.L."/>
            <person name="Nong W."/>
            <person name="Shin S.K."/>
            <person name="Au S.W."/>
            <person name="Jeong K.Y."/>
            <person name="Chew F.T."/>
            <person name="Hui J.H."/>
            <person name="Leung T.F."/>
            <person name="Tungtrongchitr A."/>
            <person name="Zhong N."/>
            <person name="Liu Z."/>
            <person name="Tsui S.K."/>
        </authorList>
    </citation>
    <scope>NUCLEOTIDE SEQUENCE [LARGE SCALE GENOMIC DNA]</scope>
    <source>
        <strain evidence="2">Derp</strain>
    </source>
</reference>
<evidence type="ECO:0000256" key="1">
    <source>
        <dbReference type="SAM" id="Phobius"/>
    </source>
</evidence>
<keyword evidence="1" id="KW-1133">Transmembrane helix</keyword>
<name>A0ABQ8JHC7_DERPT</name>
<keyword evidence="1" id="KW-0472">Membrane</keyword>
<organism evidence="2 3">
    <name type="scientific">Dermatophagoides pteronyssinus</name>
    <name type="common">European house dust mite</name>
    <dbReference type="NCBI Taxonomy" id="6956"/>
    <lineage>
        <taxon>Eukaryota</taxon>
        <taxon>Metazoa</taxon>
        <taxon>Ecdysozoa</taxon>
        <taxon>Arthropoda</taxon>
        <taxon>Chelicerata</taxon>
        <taxon>Arachnida</taxon>
        <taxon>Acari</taxon>
        <taxon>Acariformes</taxon>
        <taxon>Sarcoptiformes</taxon>
        <taxon>Astigmata</taxon>
        <taxon>Psoroptidia</taxon>
        <taxon>Analgoidea</taxon>
        <taxon>Pyroglyphidae</taxon>
        <taxon>Dermatophagoidinae</taxon>
        <taxon>Dermatophagoides</taxon>
    </lineage>
</organism>
<reference evidence="2 3" key="1">
    <citation type="journal article" date="2018" name="J. Allergy Clin. Immunol.">
        <title>High-quality assembly of Dermatophagoides pteronyssinus genome and transcriptome reveals a wide range of novel allergens.</title>
        <authorList>
            <person name="Liu X.Y."/>
            <person name="Yang K.Y."/>
            <person name="Wang M.Q."/>
            <person name="Kwok J.S."/>
            <person name="Zeng X."/>
            <person name="Yang Z."/>
            <person name="Xiao X.J."/>
            <person name="Lau C.P."/>
            <person name="Li Y."/>
            <person name="Huang Z.M."/>
            <person name="Ba J.G."/>
            <person name="Yim A.K."/>
            <person name="Ouyang C.Y."/>
            <person name="Ngai S.M."/>
            <person name="Chan T.F."/>
            <person name="Leung E.L."/>
            <person name="Liu L."/>
            <person name="Liu Z.G."/>
            <person name="Tsui S.K."/>
        </authorList>
    </citation>
    <scope>NUCLEOTIDE SEQUENCE [LARGE SCALE GENOMIC DNA]</scope>
    <source>
        <strain evidence="2">Derp</strain>
    </source>
</reference>